<evidence type="ECO:0000313" key="3">
    <source>
        <dbReference type="Proteomes" id="UP000286773"/>
    </source>
</evidence>
<dbReference type="Proteomes" id="UP000286773">
    <property type="component" value="Unassembled WGS sequence"/>
</dbReference>
<comment type="caution">
    <text evidence="2">The sequence shown here is derived from an EMBL/GenBank/DDBJ whole genome shotgun (WGS) entry which is preliminary data.</text>
</comment>
<feature type="domain" description="CAP-associated" evidence="1">
    <location>
        <begin position="63"/>
        <end position="203"/>
    </location>
</feature>
<name>A0A430B0J7_9ENTE</name>
<sequence length="384" mass="43662">MKRLLHFILAFLIALIAVYMEPVLFLRNQVEAPKEPADSRLSPSVHKSLPYYELNTSGLAGYIGKSKDELMEDFQNVRNIWQSPLGFEWLVYGDNPDNYIQIGVRDQKVVTIFSLGSENDTAPFSKDMTLTDISEITTIFSNFSFDYNDETYDVELSEEDMNYRPLVAFNNGAFAILHLDRDNGRIIGIRYLDKQQLLELMPYQLVSANPLPHPPVADDRWETVNRDSAAQMVMLLNMLRETGELGTYQLDNDLTNKAEAALKTLIETPDEILQDKARRTMWQSQETAVSFETPFALASDETDRMIQSSRIDSQTVHGIGYAPAFDVPFLLMDWLSNHLTATELSHKSDTRMGVAFDRNVMFILFDTDTQVQSSEKTESSDSSS</sequence>
<dbReference type="AlphaFoldDB" id="A0A430B0J7"/>
<accession>A0A430B0J7</accession>
<dbReference type="Pfam" id="PF14504">
    <property type="entry name" value="CAP_assoc_N"/>
    <property type="match status" value="1"/>
</dbReference>
<keyword evidence="3" id="KW-1185">Reference proteome</keyword>
<dbReference type="EMBL" id="NGKC01000002">
    <property type="protein sequence ID" value="RSU13742.1"/>
    <property type="molecule type" value="Genomic_DNA"/>
</dbReference>
<dbReference type="InterPro" id="IPR035940">
    <property type="entry name" value="CAP_sf"/>
</dbReference>
<proteinExistence type="predicted"/>
<gene>
    <name evidence="2" type="ORF">CBF27_02245</name>
</gene>
<organism evidence="2 3">
    <name type="scientific">Vagococcus acidifermentans</name>
    <dbReference type="NCBI Taxonomy" id="564710"/>
    <lineage>
        <taxon>Bacteria</taxon>
        <taxon>Bacillati</taxon>
        <taxon>Bacillota</taxon>
        <taxon>Bacilli</taxon>
        <taxon>Lactobacillales</taxon>
        <taxon>Enterococcaceae</taxon>
        <taxon>Vagococcus</taxon>
    </lineage>
</organism>
<evidence type="ECO:0000259" key="1">
    <source>
        <dbReference type="Pfam" id="PF14504"/>
    </source>
</evidence>
<reference evidence="2 3" key="1">
    <citation type="submission" date="2017-05" db="EMBL/GenBank/DDBJ databases">
        <title>Vagococcus spp. assemblies.</title>
        <authorList>
            <person name="Gulvik C.A."/>
        </authorList>
    </citation>
    <scope>NUCLEOTIDE SEQUENCE [LARGE SCALE GENOMIC DNA]</scope>
    <source>
        <strain evidence="2 3">LMG 24798</strain>
    </source>
</reference>
<dbReference type="Gene3D" id="3.40.33.10">
    <property type="entry name" value="CAP"/>
    <property type="match status" value="1"/>
</dbReference>
<dbReference type="OrthoDB" id="9783944at2"/>
<dbReference type="RefSeq" id="WP_126811991.1">
    <property type="nucleotide sequence ID" value="NZ_NGKC01000002.1"/>
</dbReference>
<protein>
    <recommendedName>
        <fullName evidence="1">CAP-associated domain-containing protein</fullName>
    </recommendedName>
</protein>
<dbReference type="InterPro" id="IPR029410">
    <property type="entry name" value="CAP_assoc"/>
</dbReference>
<evidence type="ECO:0000313" key="2">
    <source>
        <dbReference type="EMBL" id="RSU13742.1"/>
    </source>
</evidence>